<dbReference type="SFLD" id="SFLDS00005">
    <property type="entry name" value="Isoprenoid_Synthase_Type_I"/>
    <property type="match status" value="1"/>
</dbReference>
<comment type="caution">
    <text evidence="5">The sequence shown here is derived from an EMBL/GenBank/DDBJ whole genome shotgun (WGS) entry which is preliminary data.</text>
</comment>
<evidence type="ECO:0000256" key="4">
    <source>
        <dbReference type="ARBA" id="ARBA00022842"/>
    </source>
</evidence>
<dbReference type="PROSITE" id="PS00444">
    <property type="entry name" value="POLYPRENYL_SYNTHASE_2"/>
    <property type="match status" value="1"/>
</dbReference>
<accession>A0ABR4HDB2</accession>
<dbReference type="PANTHER" id="PTHR12001:SF44">
    <property type="entry name" value="GERANYLGERANYL PYROPHOSPHATE SYNTHASE"/>
    <property type="match status" value="1"/>
</dbReference>
<dbReference type="EMBL" id="JBFXLS010000143">
    <property type="protein sequence ID" value="KAL2813474.1"/>
    <property type="molecule type" value="Genomic_DNA"/>
</dbReference>
<dbReference type="Proteomes" id="UP001610335">
    <property type="component" value="Unassembled WGS sequence"/>
</dbReference>
<comment type="pathway">
    <text evidence="1">Secondary metabolite biosynthesis; terpenoid biosynthesis.</text>
</comment>
<keyword evidence="4" id="KW-0460">Magnesium</keyword>
<gene>
    <name evidence="5" type="ORF">BDW59DRAFT_31060</name>
</gene>
<dbReference type="InterPro" id="IPR008949">
    <property type="entry name" value="Isoprenoid_synthase_dom_sf"/>
</dbReference>
<dbReference type="PANTHER" id="PTHR12001">
    <property type="entry name" value="GERANYLGERANYL PYROPHOSPHATE SYNTHASE"/>
    <property type="match status" value="1"/>
</dbReference>
<dbReference type="InterPro" id="IPR000092">
    <property type="entry name" value="Polyprenyl_synt"/>
</dbReference>
<keyword evidence="2" id="KW-0808">Transferase</keyword>
<evidence type="ECO:0000256" key="3">
    <source>
        <dbReference type="ARBA" id="ARBA00022723"/>
    </source>
</evidence>
<proteinExistence type="predicted"/>
<dbReference type="Pfam" id="PF00348">
    <property type="entry name" value="polyprenyl_synt"/>
    <property type="match status" value="1"/>
</dbReference>
<evidence type="ECO:0000256" key="2">
    <source>
        <dbReference type="ARBA" id="ARBA00022679"/>
    </source>
</evidence>
<keyword evidence="3" id="KW-0479">Metal-binding</keyword>
<dbReference type="SUPFAM" id="SSF48576">
    <property type="entry name" value="Terpenoid synthases"/>
    <property type="match status" value="2"/>
</dbReference>
<name>A0ABR4HDB2_9EURO</name>
<evidence type="ECO:0000313" key="6">
    <source>
        <dbReference type="Proteomes" id="UP001610335"/>
    </source>
</evidence>
<evidence type="ECO:0000256" key="1">
    <source>
        <dbReference type="ARBA" id="ARBA00004721"/>
    </source>
</evidence>
<dbReference type="InterPro" id="IPR033749">
    <property type="entry name" value="Polyprenyl_synt_CS"/>
</dbReference>
<evidence type="ECO:0000313" key="5">
    <source>
        <dbReference type="EMBL" id="KAL2813474.1"/>
    </source>
</evidence>
<dbReference type="Pfam" id="PF19086">
    <property type="entry name" value="Terpene_syn_C_2"/>
    <property type="match status" value="1"/>
</dbReference>
<protein>
    <submittedName>
        <fullName evidence="5">Isoprenoid synthase domain-containing protein</fullName>
    </submittedName>
</protein>
<organism evidence="5 6">
    <name type="scientific">Aspergillus cavernicola</name>
    <dbReference type="NCBI Taxonomy" id="176166"/>
    <lineage>
        <taxon>Eukaryota</taxon>
        <taxon>Fungi</taxon>
        <taxon>Dikarya</taxon>
        <taxon>Ascomycota</taxon>
        <taxon>Pezizomycotina</taxon>
        <taxon>Eurotiomycetes</taxon>
        <taxon>Eurotiomycetidae</taxon>
        <taxon>Eurotiales</taxon>
        <taxon>Aspergillaceae</taxon>
        <taxon>Aspergillus</taxon>
        <taxon>Aspergillus subgen. Nidulantes</taxon>
    </lineage>
</organism>
<keyword evidence="6" id="KW-1185">Reference proteome</keyword>
<dbReference type="Gene3D" id="1.10.600.10">
    <property type="entry name" value="Farnesyl Diphosphate Synthase"/>
    <property type="match status" value="2"/>
</dbReference>
<reference evidence="5 6" key="1">
    <citation type="submission" date="2024-07" db="EMBL/GenBank/DDBJ databases">
        <title>Section-level genome sequencing and comparative genomics of Aspergillus sections Usti and Cavernicolus.</title>
        <authorList>
            <consortium name="Lawrence Berkeley National Laboratory"/>
            <person name="Nybo J.L."/>
            <person name="Vesth T.C."/>
            <person name="Theobald S."/>
            <person name="Frisvad J.C."/>
            <person name="Larsen T.O."/>
            <person name="Kjaerboelling I."/>
            <person name="Rothschild-Mancinelli K."/>
            <person name="Lyhne E.K."/>
            <person name="Kogle M.E."/>
            <person name="Barry K."/>
            <person name="Clum A."/>
            <person name="Na H."/>
            <person name="Ledsgaard L."/>
            <person name="Lin J."/>
            <person name="Lipzen A."/>
            <person name="Kuo A."/>
            <person name="Riley R."/>
            <person name="Mondo S."/>
            <person name="LaButti K."/>
            <person name="Haridas S."/>
            <person name="Pangalinan J."/>
            <person name="Salamov A.A."/>
            <person name="Simmons B.A."/>
            <person name="Magnuson J.K."/>
            <person name="Chen J."/>
            <person name="Drula E."/>
            <person name="Henrissat B."/>
            <person name="Wiebenga A."/>
            <person name="Lubbers R.J."/>
            <person name="Gomes A.C."/>
            <person name="Makela M.R."/>
            <person name="Stajich J."/>
            <person name="Grigoriev I.V."/>
            <person name="Mortensen U.H."/>
            <person name="De vries R.P."/>
            <person name="Baker S.E."/>
            <person name="Andersen M.R."/>
        </authorList>
    </citation>
    <scope>NUCLEOTIDE SEQUENCE [LARGE SCALE GENOMIC DNA]</scope>
    <source>
        <strain evidence="5 6">CBS 600.67</strain>
    </source>
</reference>
<sequence>MACTRDDFSPKDFRLPDLSTNRPEAYFNTLPYRLWTHQTDCSETIDRAITDWEAVTSKNLSTALGTDTQFLPFYLAPECPPNILPRLVRFGYILTFWDDATDALEIKTQEQISLDLRVAILSELKLGRHSRCEFEVNELYVQSLMDLVKEIDGVSSVFRDKHGIFDSGLQAQTAPGLDTVTWGAYKKHRTISFGGQVLATLIPAINRVSVSQEELDSVSHMIELGNLITGLTNDFHSFHKEFNEHYMAGSLDAMHNGMAVLMSNYGYEEDEAGEILKQEVLSAEKRLMDEYEAWSSSPTPKSDDLRRYMFVSVLTFGGMNHWQSITPRYHRTDFTTTAADRAQLVGRGHEPKLTLTDYPRPALEMDGHIESSTLCENTQEITNGVTQHLHQELLAPFEKAPAEKIVLAPWEYIRSLPGKKTLVRLIECLQAWFSLPDNSVTVVTETTRMLFDATLMLDDIQDGSQLRRGKPAAHAVFGQAQTVNSATYLYVKGSRQLNRLKRSRECGDVFMDELETLAFGQGLELYWKLNTTLPSTKEYLIMVDNKTGGLFRLVLRLLEVESETEPTPELLHLFTLIGRYYQIRDDYLNLASEEYTANKGFCEDLSEGKFSFPLIHLLQNIESPDHVHGLLFRRDDDADLSVEAKQFILDEMKQAGSLEYTKEVLDTLSNAMLDGLDNVEAKLGPNKKLRLFLLWLKL</sequence>
<dbReference type="PROSITE" id="PS00723">
    <property type="entry name" value="POLYPRENYL_SYNTHASE_1"/>
    <property type="match status" value="1"/>
</dbReference>